<dbReference type="GeneTree" id="ENSGT00940000158852"/>
<keyword evidence="8" id="KW-1185">Reference proteome</keyword>
<evidence type="ECO:0000256" key="5">
    <source>
        <dbReference type="SAM" id="SignalP"/>
    </source>
</evidence>
<dbReference type="STRING" id="32473.ENSXCOP00000025627"/>
<evidence type="ECO:0000256" key="2">
    <source>
        <dbReference type="ARBA" id="ARBA00022692"/>
    </source>
</evidence>
<dbReference type="InterPro" id="IPR001828">
    <property type="entry name" value="ANF_lig-bd_rcpt"/>
</dbReference>
<dbReference type="Ensembl" id="ENSXCOT00000025936.1">
    <property type="protein sequence ID" value="ENSXCOP00000025627.1"/>
    <property type="gene ID" value="ENSXCOG00000019146.1"/>
</dbReference>
<evidence type="ECO:0000256" key="3">
    <source>
        <dbReference type="ARBA" id="ARBA00022989"/>
    </source>
</evidence>
<evidence type="ECO:0000259" key="6">
    <source>
        <dbReference type="Pfam" id="PF01094"/>
    </source>
</evidence>
<reference evidence="7" key="1">
    <citation type="submission" date="2025-08" db="UniProtKB">
        <authorList>
            <consortium name="Ensembl"/>
        </authorList>
    </citation>
    <scope>IDENTIFICATION</scope>
</reference>
<dbReference type="GO" id="GO:0016020">
    <property type="term" value="C:membrane"/>
    <property type="evidence" value="ECO:0007669"/>
    <property type="project" value="UniProtKB-SubCell"/>
</dbReference>
<reference evidence="7" key="2">
    <citation type="submission" date="2025-09" db="UniProtKB">
        <authorList>
            <consortium name="Ensembl"/>
        </authorList>
    </citation>
    <scope>IDENTIFICATION</scope>
</reference>
<keyword evidence="4" id="KW-0472">Membrane</keyword>
<evidence type="ECO:0000256" key="4">
    <source>
        <dbReference type="ARBA" id="ARBA00023136"/>
    </source>
</evidence>
<keyword evidence="2" id="KW-0812">Transmembrane</keyword>
<dbReference type="AlphaFoldDB" id="A0A3B5MW77"/>
<protein>
    <recommendedName>
        <fullName evidence="6">Receptor ligand binding region domain-containing protein</fullName>
    </recommendedName>
</protein>
<dbReference type="SUPFAM" id="SSF53822">
    <property type="entry name" value="Periplasmic binding protein-like I"/>
    <property type="match status" value="1"/>
</dbReference>
<proteinExistence type="predicted"/>
<feature type="chain" id="PRO_5017467651" description="Receptor ligand binding region domain-containing protein" evidence="5">
    <location>
        <begin position="17"/>
        <end position="267"/>
    </location>
</feature>
<dbReference type="InterPro" id="IPR028082">
    <property type="entry name" value="Peripla_BP_I"/>
</dbReference>
<comment type="subcellular location">
    <subcellularLocation>
        <location evidence="1">Membrane</location>
    </subcellularLocation>
</comment>
<dbReference type="Gene3D" id="3.40.50.2300">
    <property type="match status" value="2"/>
</dbReference>
<accession>A0A3B5MW77</accession>
<keyword evidence="5" id="KW-0732">Signal</keyword>
<dbReference type="Proteomes" id="UP000261380">
    <property type="component" value="Unplaced"/>
</dbReference>
<name>A0A3B5MW77_9TELE</name>
<sequence>DFVLLLLILCHKSRNASCPQKSQLTAILDDQSVCGRGERLALALARENINSVIEGSVQARVEVDIYELQRDSQYDTTDTMCQILPKGVVSVIGPASSPASGSTVSHICGEKEIPHVKIGPEETPRLPYLRFASVTLYPSNEDLSLAIGSILRSFSYPSASLVCAKAECLLRLEELVRRFLISRETLSIRMLDDNLDPTPLLKEIRDDKVATIIIDANASCPLFPPFARHPSSSVISYSLSPHSYLTCCLFIFSSCSLSLSYRRQSWE</sequence>
<keyword evidence="3" id="KW-1133">Transmembrane helix</keyword>
<evidence type="ECO:0000256" key="1">
    <source>
        <dbReference type="ARBA" id="ARBA00004370"/>
    </source>
</evidence>
<feature type="domain" description="Receptor ligand binding region" evidence="6">
    <location>
        <begin position="39"/>
        <end position="217"/>
    </location>
</feature>
<organism evidence="7 8">
    <name type="scientific">Xiphophorus couchianus</name>
    <name type="common">Monterrey platyfish</name>
    <dbReference type="NCBI Taxonomy" id="32473"/>
    <lineage>
        <taxon>Eukaryota</taxon>
        <taxon>Metazoa</taxon>
        <taxon>Chordata</taxon>
        <taxon>Craniata</taxon>
        <taxon>Vertebrata</taxon>
        <taxon>Euteleostomi</taxon>
        <taxon>Actinopterygii</taxon>
        <taxon>Neopterygii</taxon>
        <taxon>Teleostei</taxon>
        <taxon>Neoteleostei</taxon>
        <taxon>Acanthomorphata</taxon>
        <taxon>Ovalentaria</taxon>
        <taxon>Atherinomorphae</taxon>
        <taxon>Cyprinodontiformes</taxon>
        <taxon>Poeciliidae</taxon>
        <taxon>Poeciliinae</taxon>
        <taxon>Xiphophorus</taxon>
    </lineage>
</organism>
<feature type="signal peptide" evidence="5">
    <location>
        <begin position="1"/>
        <end position="16"/>
    </location>
</feature>
<evidence type="ECO:0000313" key="8">
    <source>
        <dbReference type="Proteomes" id="UP000261380"/>
    </source>
</evidence>
<dbReference type="Pfam" id="PF01094">
    <property type="entry name" value="ANF_receptor"/>
    <property type="match status" value="1"/>
</dbReference>
<evidence type="ECO:0000313" key="7">
    <source>
        <dbReference type="Ensembl" id="ENSXCOP00000025627.1"/>
    </source>
</evidence>